<feature type="transmembrane region" description="Helical" evidence="7">
    <location>
        <begin position="230"/>
        <end position="251"/>
    </location>
</feature>
<evidence type="ECO:0000256" key="6">
    <source>
        <dbReference type="ARBA" id="ARBA00023136"/>
    </source>
</evidence>
<dbReference type="Gene3D" id="3.90.550.10">
    <property type="entry name" value="Spore Coat Polysaccharide Biosynthesis Protein SpsA, Chain A"/>
    <property type="match status" value="1"/>
</dbReference>
<accession>A0A4R3KL46</accession>
<dbReference type="CDD" id="cd04187">
    <property type="entry name" value="DPM1_like_bac"/>
    <property type="match status" value="1"/>
</dbReference>
<dbReference type="PANTHER" id="PTHR48090">
    <property type="entry name" value="UNDECAPRENYL-PHOSPHATE 4-DEOXY-4-FORMAMIDO-L-ARABINOSE TRANSFERASE-RELATED"/>
    <property type="match status" value="1"/>
</dbReference>
<dbReference type="GO" id="GO:0016757">
    <property type="term" value="F:glycosyltransferase activity"/>
    <property type="evidence" value="ECO:0007669"/>
    <property type="project" value="UniProtKB-KW"/>
</dbReference>
<keyword evidence="4 7" id="KW-0812">Transmembrane</keyword>
<dbReference type="AlphaFoldDB" id="A0A4R3KL46"/>
<dbReference type="PANTHER" id="PTHR48090:SF1">
    <property type="entry name" value="PROPHAGE BACTOPRENOL GLUCOSYL TRANSFERASE HOMOLOG"/>
    <property type="match status" value="1"/>
</dbReference>
<evidence type="ECO:0000256" key="3">
    <source>
        <dbReference type="ARBA" id="ARBA00022679"/>
    </source>
</evidence>
<evidence type="ECO:0000256" key="2">
    <source>
        <dbReference type="ARBA" id="ARBA00022676"/>
    </source>
</evidence>
<dbReference type="InterPro" id="IPR001173">
    <property type="entry name" value="Glyco_trans_2-like"/>
</dbReference>
<name>A0A4R3KL46_9SPHI</name>
<proteinExistence type="predicted"/>
<evidence type="ECO:0000256" key="5">
    <source>
        <dbReference type="ARBA" id="ARBA00022989"/>
    </source>
</evidence>
<dbReference type="EMBL" id="SMAD01000023">
    <property type="protein sequence ID" value="TCS84250.1"/>
    <property type="molecule type" value="Genomic_DNA"/>
</dbReference>
<evidence type="ECO:0000256" key="4">
    <source>
        <dbReference type="ARBA" id="ARBA00022692"/>
    </source>
</evidence>
<gene>
    <name evidence="9" type="ORF">EDD80_1236</name>
</gene>
<dbReference type="Proteomes" id="UP000295807">
    <property type="component" value="Unassembled WGS sequence"/>
</dbReference>
<keyword evidence="10" id="KW-1185">Reference proteome</keyword>
<organism evidence="9 10">
    <name type="scientific">Anseongella ginsenosidimutans</name>
    <dbReference type="NCBI Taxonomy" id="496056"/>
    <lineage>
        <taxon>Bacteria</taxon>
        <taxon>Pseudomonadati</taxon>
        <taxon>Bacteroidota</taxon>
        <taxon>Sphingobacteriia</taxon>
        <taxon>Sphingobacteriales</taxon>
        <taxon>Sphingobacteriaceae</taxon>
        <taxon>Anseongella</taxon>
    </lineage>
</organism>
<keyword evidence="2 9" id="KW-0328">Glycosyltransferase</keyword>
<feature type="transmembrane region" description="Helical" evidence="7">
    <location>
        <begin position="263"/>
        <end position="288"/>
    </location>
</feature>
<keyword evidence="3 9" id="KW-0808">Transferase</keyword>
<comment type="subcellular location">
    <subcellularLocation>
        <location evidence="1">Membrane</location>
        <topology evidence="1">Multi-pass membrane protein</topology>
    </subcellularLocation>
</comment>
<dbReference type="SUPFAM" id="SSF53448">
    <property type="entry name" value="Nucleotide-diphospho-sugar transferases"/>
    <property type="match status" value="1"/>
</dbReference>
<dbReference type="OrthoDB" id="9807778at2"/>
<protein>
    <submittedName>
        <fullName evidence="9">Dolichol-phosphate mannosyltransferase</fullName>
    </submittedName>
</protein>
<dbReference type="Pfam" id="PF00535">
    <property type="entry name" value="Glycos_transf_2"/>
    <property type="match status" value="1"/>
</dbReference>
<evidence type="ECO:0000256" key="1">
    <source>
        <dbReference type="ARBA" id="ARBA00004141"/>
    </source>
</evidence>
<evidence type="ECO:0000313" key="10">
    <source>
        <dbReference type="Proteomes" id="UP000295807"/>
    </source>
</evidence>
<dbReference type="InterPro" id="IPR050256">
    <property type="entry name" value="Glycosyltransferase_2"/>
</dbReference>
<comment type="caution">
    <text evidence="9">The sequence shown here is derived from an EMBL/GenBank/DDBJ whole genome shotgun (WGS) entry which is preliminary data.</text>
</comment>
<evidence type="ECO:0000256" key="7">
    <source>
        <dbReference type="SAM" id="Phobius"/>
    </source>
</evidence>
<feature type="domain" description="Glycosyltransferase 2-like" evidence="8">
    <location>
        <begin position="7"/>
        <end position="157"/>
    </location>
</feature>
<reference evidence="9 10" key="1">
    <citation type="submission" date="2019-03" db="EMBL/GenBank/DDBJ databases">
        <title>Genomic Encyclopedia of Type Strains, Phase IV (KMG-IV): sequencing the most valuable type-strain genomes for metagenomic binning, comparative biology and taxonomic classification.</title>
        <authorList>
            <person name="Goeker M."/>
        </authorList>
    </citation>
    <scope>NUCLEOTIDE SEQUENCE [LARGE SCALE GENOMIC DNA]</scope>
    <source>
        <strain evidence="9 10">DSM 21100</strain>
    </source>
</reference>
<dbReference type="RefSeq" id="WP_132130751.1">
    <property type="nucleotide sequence ID" value="NZ_SMAD01000023.1"/>
</dbReference>
<keyword evidence="6 7" id="KW-0472">Membrane</keyword>
<sequence>MNKFLLSIIIPCYNEAENLKEFYRRAKAVLAVYEYYLLFIDDGSTDGSLEILKNLAAADDRVRYVHLSRNFGHQNALKAGYDHARDADCVVCMDADIQHPPELIPQLIAQWQKGYKVVNTRRMDNGSEPVLKRLASKGFYSVINRISNLKLVPGGADFRLLDAQVVTQLSFFNENALFMRELVPWLGFKQCTVAFDVEERFGGNSKYSFKKQVSFSLRGLVSSSIAPLRAAIFIGLVIAGLSFAYGIYALYVHWFTVKALPGWTSVMAGILFVGGLQLLLMGIIGEYLGKTFLESRKRPLYIVEECSTGSLKQHNPVILREREKLDIDM</sequence>
<evidence type="ECO:0000259" key="8">
    <source>
        <dbReference type="Pfam" id="PF00535"/>
    </source>
</evidence>
<dbReference type="InterPro" id="IPR029044">
    <property type="entry name" value="Nucleotide-diphossugar_trans"/>
</dbReference>
<evidence type="ECO:0000313" key="9">
    <source>
        <dbReference type="EMBL" id="TCS84250.1"/>
    </source>
</evidence>
<keyword evidence="5 7" id="KW-1133">Transmembrane helix</keyword>
<dbReference type="GO" id="GO:0005886">
    <property type="term" value="C:plasma membrane"/>
    <property type="evidence" value="ECO:0007669"/>
    <property type="project" value="TreeGrafter"/>
</dbReference>